<evidence type="ECO:0000256" key="3">
    <source>
        <dbReference type="ARBA" id="ARBA00022989"/>
    </source>
</evidence>
<dbReference type="PROSITE" id="PS51178">
    <property type="entry name" value="PASTA"/>
    <property type="match status" value="1"/>
</dbReference>
<feature type="signal peptide" evidence="5">
    <location>
        <begin position="1"/>
        <end position="21"/>
    </location>
</feature>
<dbReference type="InterPro" id="IPR037682">
    <property type="entry name" value="TonB_C"/>
</dbReference>
<name>A0A937XG49_UNCW3</name>
<evidence type="ECO:0000259" key="6">
    <source>
        <dbReference type="PROSITE" id="PS51178"/>
    </source>
</evidence>
<feature type="domain" description="TonB C-terminal" evidence="7">
    <location>
        <begin position="115"/>
        <end position="211"/>
    </location>
</feature>
<evidence type="ECO:0000256" key="2">
    <source>
        <dbReference type="ARBA" id="ARBA00022692"/>
    </source>
</evidence>
<keyword evidence="2" id="KW-0812">Transmembrane</keyword>
<dbReference type="GO" id="GO:0016020">
    <property type="term" value="C:membrane"/>
    <property type="evidence" value="ECO:0007669"/>
    <property type="project" value="UniProtKB-SubCell"/>
</dbReference>
<evidence type="ECO:0000313" key="9">
    <source>
        <dbReference type="Proteomes" id="UP000779900"/>
    </source>
</evidence>
<keyword evidence="3" id="KW-1133">Transmembrane helix</keyword>
<dbReference type="PROSITE" id="PS52015">
    <property type="entry name" value="TONB_CTD"/>
    <property type="match status" value="1"/>
</dbReference>
<comment type="subcellular location">
    <subcellularLocation>
        <location evidence="1">Membrane</location>
        <topology evidence="1">Single-pass membrane protein</topology>
    </subcellularLocation>
</comment>
<accession>A0A937XG49</accession>
<evidence type="ECO:0000256" key="5">
    <source>
        <dbReference type="SAM" id="SignalP"/>
    </source>
</evidence>
<dbReference type="CDD" id="cd06577">
    <property type="entry name" value="PASTA_pknB"/>
    <property type="match status" value="1"/>
</dbReference>
<dbReference type="Gene3D" id="3.30.10.20">
    <property type="match status" value="1"/>
</dbReference>
<feature type="chain" id="PRO_5037230570" evidence="5">
    <location>
        <begin position="22"/>
        <end position="224"/>
    </location>
</feature>
<dbReference type="AlphaFoldDB" id="A0A937XG49"/>
<gene>
    <name evidence="8" type="ORF">FJY68_03000</name>
</gene>
<dbReference type="EMBL" id="VGIR01000011">
    <property type="protein sequence ID" value="MBM3330804.1"/>
    <property type="molecule type" value="Genomic_DNA"/>
</dbReference>
<keyword evidence="4" id="KW-0472">Membrane</keyword>
<keyword evidence="5" id="KW-0732">Signal</keyword>
<reference evidence="8" key="1">
    <citation type="submission" date="2019-03" db="EMBL/GenBank/DDBJ databases">
        <title>Lake Tanganyika Metagenome-Assembled Genomes (MAGs).</title>
        <authorList>
            <person name="Tran P."/>
        </authorList>
    </citation>
    <scope>NUCLEOTIDE SEQUENCE</scope>
    <source>
        <strain evidence="8">K_DeepCast_150m_m2_040</strain>
    </source>
</reference>
<evidence type="ECO:0000256" key="4">
    <source>
        <dbReference type="ARBA" id="ARBA00023136"/>
    </source>
</evidence>
<dbReference type="Proteomes" id="UP000779900">
    <property type="component" value="Unassembled WGS sequence"/>
</dbReference>
<dbReference type="Gene3D" id="3.30.1150.10">
    <property type="match status" value="1"/>
</dbReference>
<sequence length="224" mass="24245">MSPRVTAVSCLVVTLAAFGLAADSLTVPKLVGQDIYHAHRALRKLGLVSRFEQVDVDTAKVTLFLVTSQVPDSGARTEPGDTVVLGFNHPGMLCYWNQSVIPLLGDFENTVSFYKVQKPPQPIVVEPAGYPEVLKQYSFSGAADAEALVDFDGAVLAARIVRSSGYAAADSSACATALRGSFAPAEHFGQPVRVWFPLPYYFQFKEDKALPNSVKQIRDPTEPP</sequence>
<dbReference type="Pfam" id="PF03793">
    <property type="entry name" value="PASTA"/>
    <property type="match status" value="1"/>
</dbReference>
<evidence type="ECO:0000259" key="7">
    <source>
        <dbReference type="PROSITE" id="PS52015"/>
    </source>
</evidence>
<comment type="caution">
    <text evidence="8">The sequence shown here is derived from an EMBL/GenBank/DDBJ whole genome shotgun (WGS) entry which is preliminary data.</text>
</comment>
<dbReference type="GO" id="GO:0055085">
    <property type="term" value="P:transmembrane transport"/>
    <property type="evidence" value="ECO:0007669"/>
    <property type="project" value="InterPro"/>
</dbReference>
<dbReference type="SUPFAM" id="SSF74653">
    <property type="entry name" value="TolA/TonB C-terminal domain"/>
    <property type="match status" value="1"/>
</dbReference>
<dbReference type="InterPro" id="IPR005543">
    <property type="entry name" value="PASTA_dom"/>
</dbReference>
<dbReference type="NCBIfam" id="TIGR01352">
    <property type="entry name" value="tonB_Cterm"/>
    <property type="match status" value="1"/>
</dbReference>
<organism evidence="8 9">
    <name type="scientific">candidate division WOR-3 bacterium</name>
    <dbReference type="NCBI Taxonomy" id="2052148"/>
    <lineage>
        <taxon>Bacteria</taxon>
        <taxon>Bacteria division WOR-3</taxon>
    </lineage>
</organism>
<evidence type="ECO:0000256" key="1">
    <source>
        <dbReference type="ARBA" id="ARBA00004167"/>
    </source>
</evidence>
<proteinExistence type="predicted"/>
<dbReference type="Pfam" id="PF03544">
    <property type="entry name" value="TonB_C"/>
    <property type="match status" value="1"/>
</dbReference>
<feature type="domain" description="PASTA" evidence="6">
    <location>
        <begin position="21"/>
        <end position="89"/>
    </location>
</feature>
<protein>
    <submittedName>
        <fullName evidence="8">TonB family protein</fullName>
    </submittedName>
</protein>
<evidence type="ECO:0000313" key="8">
    <source>
        <dbReference type="EMBL" id="MBM3330804.1"/>
    </source>
</evidence>
<dbReference type="InterPro" id="IPR006260">
    <property type="entry name" value="TonB/TolA_C"/>
</dbReference>